<dbReference type="Gene3D" id="3.40.50.10600">
    <property type="entry name" value="SpoIIaa-like domains"/>
    <property type="match status" value="1"/>
</dbReference>
<accession>A0A3S0HS06</accession>
<dbReference type="InterPro" id="IPR036513">
    <property type="entry name" value="STAS_dom_sf"/>
</dbReference>
<organism evidence="1 2">
    <name type="scientific">Halomonas nitroreducens</name>
    <dbReference type="NCBI Taxonomy" id="447425"/>
    <lineage>
        <taxon>Bacteria</taxon>
        <taxon>Pseudomonadati</taxon>
        <taxon>Pseudomonadota</taxon>
        <taxon>Gammaproteobacteria</taxon>
        <taxon>Oceanospirillales</taxon>
        <taxon>Halomonadaceae</taxon>
        <taxon>Halomonas</taxon>
    </lineage>
</organism>
<dbReference type="OrthoDB" id="555504at2"/>
<dbReference type="InterPro" id="IPR021866">
    <property type="entry name" value="SpoIIAA-like"/>
</dbReference>
<dbReference type="Proteomes" id="UP000267400">
    <property type="component" value="Unassembled WGS sequence"/>
</dbReference>
<dbReference type="Pfam" id="PF11964">
    <property type="entry name" value="SpoIIAA-like"/>
    <property type="match status" value="1"/>
</dbReference>
<dbReference type="InterPro" id="IPR038396">
    <property type="entry name" value="SpoIIAA-like_sf"/>
</dbReference>
<dbReference type="EMBL" id="RXNS01000011">
    <property type="protein sequence ID" value="RTR02468.1"/>
    <property type="molecule type" value="Genomic_DNA"/>
</dbReference>
<gene>
    <name evidence="1" type="ORF">EKG36_12805</name>
</gene>
<comment type="caution">
    <text evidence="1">The sequence shown here is derived from an EMBL/GenBank/DDBJ whole genome shotgun (WGS) entry which is preliminary data.</text>
</comment>
<dbReference type="AlphaFoldDB" id="A0A3S0HS06"/>
<protein>
    <submittedName>
        <fullName evidence="1">STAS/SEC14 domain-containing protein</fullName>
    </submittedName>
</protein>
<proteinExistence type="predicted"/>
<evidence type="ECO:0000313" key="1">
    <source>
        <dbReference type="EMBL" id="RTR02468.1"/>
    </source>
</evidence>
<dbReference type="SUPFAM" id="SSF52091">
    <property type="entry name" value="SpoIIaa-like"/>
    <property type="match status" value="1"/>
</dbReference>
<keyword evidence="2" id="KW-1185">Reference proteome</keyword>
<dbReference type="RefSeq" id="WP_126484666.1">
    <property type="nucleotide sequence ID" value="NZ_RXNS01000011.1"/>
</dbReference>
<sequence length="120" mass="13824">MIETLADFPDNVLAFVCHGQVTKQDYESVLTPAVERVLQNHDKVRLYYETAPDFAGIDPSAIWEDTKVGLGHLARWENFAVVTDVEWIRHTIRLFSFLMPGEVRIFSTDEATQAREWIVQ</sequence>
<name>A0A3S0HS06_9GAMM</name>
<evidence type="ECO:0000313" key="2">
    <source>
        <dbReference type="Proteomes" id="UP000267400"/>
    </source>
</evidence>
<reference evidence="1 2" key="1">
    <citation type="submission" date="2018-12" db="EMBL/GenBank/DDBJ databases">
        <authorList>
            <person name="Yu L."/>
        </authorList>
    </citation>
    <scope>NUCLEOTIDE SEQUENCE [LARGE SCALE GENOMIC DNA]</scope>
    <source>
        <strain evidence="1 2">11S</strain>
    </source>
</reference>